<organism evidence="1 3">
    <name type="scientific">Archangium gephyra</name>
    <dbReference type="NCBI Taxonomy" id="48"/>
    <lineage>
        <taxon>Bacteria</taxon>
        <taxon>Pseudomonadati</taxon>
        <taxon>Myxococcota</taxon>
        <taxon>Myxococcia</taxon>
        <taxon>Myxococcales</taxon>
        <taxon>Cystobacterineae</taxon>
        <taxon>Archangiaceae</taxon>
        <taxon>Archangium</taxon>
    </lineage>
</organism>
<dbReference type="InterPro" id="IPR002763">
    <property type="entry name" value="DUF72"/>
</dbReference>
<keyword evidence="4" id="KW-1185">Reference proteome</keyword>
<dbReference type="Pfam" id="PF01904">
    <property type="entry name" value="DUF72"/>
    <property type="match status" value="1"/>
</dbReference>
<dbReference type="InterPro" id="IPR036520">
    <property type="entry name" value="UPF0759_sf"/>
</dbReference>
<sequence>MIRIGPAGWCYDDWAGVVYPKPKPKGFDPLAFLAGYFDAMELNTSFYAPISRRNAELWVQRTEFNRDFRFTAKLWKRFTHERDAVWTADDVRQTREGLDTLHEAGKLGAVLMQFPWSFRNTEESRDWLDELVTTFSDWPLVLEVRHESWNVPDVFAELAERGVGFVNIDQPLFQNSLGPSARVTSSVGYVRVHGRNYHNWFRKTASAMERYDYLYPAKELKPWAERTKEIAEHPRVSDVYVVTNNHVRGKGVVNAMMLQTMLTGRKVHAPEALLREYRDTLEPYVLPPEMETPEPPGASPAG</sequence>
<dbReference type="EMBL" id="CP011509">
    <property type="protein sequence ID" value="AKI99781.1"/>
    <property type="molecule type" value="Genomic_DNA"/>
</dbReference>
<name>A0AAC8Q2Q5_9BACT</name>
<dbReference type="SUPFAM" id="SSF117396">
    <property type="entry name" value="TM1631-like"/>
    <property type="match status" value="1"/>
</dbReference>
<dbReference type="RefSeq" id="WP_047854782.1">
    <property type="nucleotide sequence ID" value="NZ_CP011509.1"/>
</dbReference>
<reference evidence="2 4" key="2">
    <citation type="submission" date="2018-08" db="EMBL/GenBank/DDBJ databases">
        <title>Genomic Encyclopedia of Archaeal and Bacterial Type Strains, Phase II (KMG-II): from individual species to whole genera.</title>
        <authorList>
            <person name="Goeker M."/>
        </authorList>
    </citation>
    <scope>NUCLEOTIDE SEQUENCE [LARGE SCALE GENOMIC DNA]</scope>
    <source>
        <strain evidence="2 4">DSM 2261</strain>
    </source>
</reference>
<dbReference type="EMBL" id="QUMU01000009">
    <property type="protein sequence ID" value="REG27693.1"/>
    <property type="molecule type" value="Genomic_DNA"/>
</dbReference>
<evidence type="ECO:0000313" key="1">
    <source>
        <dbReference type="EMBL" id="AKI99781.1"/>
    </source>
</evidence>
<reference evidence="1 3" key="1">
    <citation type="submission" date="2015-05" db="EMBL/GenBank/DDBJ databases">
        <title>Genome assembly of Archangium gephyra DSM 2261.</title>
        <authorList>
            <person name="Sharma G."/>
            <person name="Subramanian S."/>
        </authorList>
    </citation>
    <scope>NUCLEOTIDE SEQUENCE [LARGE SCALE GENOMIC DNA]</scope>
    <source>
        <strain evidence="1 3">DSM 2261</strain>
    </source>
</reference>
<dbReference type="KEGG" id="age:AA314_01408"/>
<dbReference type="Proteomes" id="UP000035579">
    <property type="component" value="Chromosome"/>
</dbReference>
<evidence type="ECO:0000313" key="3">
    <source>
        <dbReference type="Proteomes" id="UP000035579"/>
    </source>
</evidence>
<proteinExistence type="predicted"/>
<gene>
    <name evidence="1" type="ORF">AA314_01408</name>
    <name evidence="2" type="ORF">ATI61_10928</name>
</gene>
<dbReference type="AlphaFoldDB" id="A0AAC8Q2Q5"/>
<dbReference type="Gene3D" id="3.20.20.410">
    <property type="entry name" value="Protein of unknown function UPF0759"/>
    <property type="match status" value="1"/>
</dbReference>
<evidence type="ECO:0000313" key="4">
    <source>
        <dbReference type="Proteomes" id="UP000256345"/>
    </source>
</evidence>
<dbReference type="Proteomes" id="UP000256345">
    <property type="component" value="Unassembled WGS sequence"/>
</dbReference>
<evidence type="ECO:0000313" key="2">
    <source>
        <dbReference type="EMBL" id="REG27693.1"/>
    </source>
</evidence>
<protein>
    <submittedName>
        <fullName evidence="2">Uncharacterized protein YecE (DUF72 family)</fullName>
    </submittedName>
</protein>
<dbReference type="PANTHER" id="PTHR30348">
    <property type="entry name" value="UNCHARACTERIZED PROTEIN YECE"/>
    <property type="match status" value="1"/>
</dbReference>
<dbReference type="PANTHER" id="PTHR30348:SF13">
    <property type="entry name" value="UPF0759 PROTEIN YUNF"/>
    <property type="match status" value="1"/>
</dbReference>
<accession>A0AAC8Q2Q5</accession>